<dbReference type="AlphaFoldDB" id="A0A1X0Y2F8"/>
<evidence type="ECO:0000256" key="3">
    <source>
        <dbReference type="ARBA" id="ARBA00022691"/>
    </source>
</evidence>
<evidence type="ECO:0000256" key="2">
    <source>
        <dbReference type="ARBA" id="ARBA00022679"/>
    </source>
</evidence>
<proteinExistence type="predicted"/>
<sequence length="230" mass="25037">MDTLSSPPVADVLARLFAEAQVADGPLHAEWSEVMQNNGEQMARLMAREAQDYRGVYREFAGNFLNVSAEFGRFLYVCARARRAQHIVEFGTSFGVSTIHLAAALRDGGDGRMVSTELEPTKAERAQANLTDAGLADVVDIRVGDALDTLRDGIDDGIDLVLLDGAWSLYLPVLQILESRLAPGALVIAENAVDESGDYLTYVRNPDNGYRSLPLPFEPGRGNEMSVYTA</sequence>
<name>A0A1X0Y2F8_MYCSI</name>
<dbReference type="SUPFAM" id="SSF53335">
    <property type="entry name" value="S-adenosyl-L-methionine-dependent methyltransferases"/>
    <property type="match status" value="1"/>
</dbReference>
<keyword evidence="3" id="KW-0949">S-adenosyl-L-methionine</keyword>
<dbReference type="GO" id="GO:0008171">
    <property type="term" value="F:O-methyltransferase activity"/>
    <property type="evidence" value="ECO:0007669"/>
    <property type="project" value="InterPro"/>
</dbReference>
<evidence type="ECO:0000313" key="4">
    <source>
        <dbReference type="EMBL" id="ORJ59401.1"/>
    </source>
</evidence>
<accession>A0A1X0Y2F8</accession>
<evidence type="ECO:0000313" key="5">
    <source>
        <dbReference type="Proteomes" id="UP000193040"/>
    </source>
</evidence>
<keyword evidence="5" id="KW-1185">Reference proteome</keyword>
<dbReference type="Pfam" id="PF13578">
    <property type="entry name" value="Methyltransf_24"/>
    <property type="match status" value="1"/>
</dbReference>
<dbReference type="PANTHER" id="PTHR43167">
    <property type="entry name" value="PUTATIVE (AFU_ORTHOLOGUE AFUA_6G01830)-RELATED"/>
    <property type="match status" value="1"/>
</dbReference>
<gene>
    <name evidence="4" type="ORF">B5M45_16105</name>
</gene>
<dbReference type="Proteomes" id="UP000193040">
    <property type="component" value="Unassembled WGS sequence"/>
</dbReference>
<organism evidence="4 5">
    <name type="scientific">Mycobacterium simiae</name>
    <name type="common">Mycobacterium habana</name>
    <dbReference type="NCBI Taxonomy" id="1784"/>
    <lineage>
        <taxon>Bacteria</taxon>
        <taxon>Bacillati</taxon>
        <taxon>Actinomycetota</taxon>
        <taxon>Actinomycetes</taxon>
        <taxon>Mycobacteriales</taxon>
        <taxon>Mycobacteriaceae</taxon>
        <taxon>Mycobacterium</taxon>
        <taxon>Mycobacterium simiae complex</taxon>
    </lineage>
</organism>
<dbReference type="Gene3D" id="3.40.50.150">
    <property type="entry name" value="Vaccinia Virus protein VP39"/>
    <property type="match status" value="1"/>
</dbReference>
<dbReference type="PANTHER" id="PTHR43167:SF1">
    <property type="entry name" value="PUTATIVE (AFU_ORTHOLOGUE AFUA_6G01830)-RELATED"/>
    <property type="match status" value="1"/>
</dbReference>
<dbReference type="RefSeq" id="WP_061557695.1">
    <property type="nucleotide sequence ID" value="NZ_MZZM01000020.1"/>
</dbReference>
<dbReference type="EMBL" id="MZZM01000020">
    <property type="protein sequence ID" value="ORJ59401.1"/>
    <property type="molecule type" value="Genomic_DNA"/>
</dbReference>
<dbReference type="InterPro" id="IPR029063">
    <property type="entry name" value="SAM-dependent_MTases_sf"/>
</dbReference>
<dbReference type="InterPro" id="IPR002935">
    <property type="entry name" value="SAM_O-MeTrfase"/>
</dbReference>
<evidence type="ECO:0000256" key="1">
    <source>
        <dbReference type="ARBA" id="ARBA00022603"/>
    </source>
</evidence>
<keyword evidence="2 4" id="KW-0808">Transferase</keyword>
<comment type="caution">
    <text evidence="4">The sequence shown here is derived from an EMBL/GenBank/DDBJ whole genome shotgun (WGS) entry which is preliminary data.</text>
</comment>
<dbReference type="PROSITE" id="PS51682">
    <property type="entry name" value="SAM_OMT_I"/>
    <property type="match status" value="1"/>
</dbReference>
<protein>
    <submittedName>
        <fullName evidence="4">Methyltransferase</fullName>
    </submittedName>
</protein>
<reference evidence="4 5" key="1">
    <citation type="submission" date="2017-03" db="EMBL/GenBank/DDBJ databases">
        <title>Genomic insights into Mycobacterium simiae human colonization.</title>
        <authorList>
            <person name="Steffani J.L."/>
            <person name="Brunck M.E."/>
            <person name="Cruz E."/>
            <person name="Montiel R."/>
            <person name="Barona F."/>
        </authorList>
    </citation>
    <scope>NUCLEOTIDE SEQUENCE [LARGE SCALE GENOMIC DNA]</scope>
    <source>
        <strain evidence="4 5">MsiGto</strain>
    </source>
</reference>
<keyword evidence="1 4" id="KW-0489">Methyltransferase</keyword>
<dbReference type="STRING" id="1784.VC42_14515"/>
<dbReference type="GO" id="GO:0032259">
    <property type="term" value="P:methylation"/>
    <property type="evidence" value="ECO:0007669"/>
    <property type="project" value="UniProtKB-KW"/>
</dbReference>